<evidence type="ECO:0000256" key="2">
    <source>
        <dbReference type="ARBA" id="ARBA00012438"/>
    </source>
</evidence>
<protein>
    <recommendedName>
        <fullName evidence="2">histidine kinase</fullName>
        <ecNumber evidence="2">2.7.13.3</ecNumber>
    </recommendedName>
</protein>
<evidence type="ECO:0000256" key="1">
    <source>
        <dbReference type="ARBA" id="ARBA00000085"/>
    </source>
</evidence>
<keyword evidence="7" id="KW-0547">Nucleotide-binding</keyword>
<evidence type="ECO:0000256" key="4">
    <source>
        <dbReference type="ARBA" id="ARBA00022777"/>
    </source>
</evidence>
<evidence type="ECO:0000313" key="7">
    <source>
        <dbReference type="EMBL" id="MTG98794.1"/>
    </source>
</evidence>
<gene>
    <name evidence="7" type="ORF">GJV76_11745</name>
</gene>
<reference evidence="7 8" key="1">
    <citation type="submission" date="2019-11" db="EMBL/GenBank/DDBJ databases">
        <title>Genome of Strain BIT-d1.</title>
        <authorList>
            <person name="Yang Y."/>
        </authorList>
    </citation>
    <scope>NUCLEOTIDE SEQUENCE [LARGE SCALE GENOMIC DNA]</scope>
    <source>
        <strain evidence="7 8">BIT-d1</strain>
    </source>
</reference>
<dbReference type="Proteomes" id="UP000438760">
    <property type="component" value="Unassembled WGS sequence"/>
</dbReference>
<keyword evidence="4" id="KW-0418">Kinase</keyword>
<dbReference type="GO" id="GO:0005524">
    <property type="term" value="F:ATP binding"/>
    <property type="evidence" value="ECO:0007669"/>
    <property type="project" value="UniProtKB-KW"/>
</dbReference>
<keyword evidence="6" id="KW-0812">Transmembrane</keyword>
<comment type="caution">
    <text evidence="7">The sequence shown here is derived from an EMBL/GenBank/DDBJ whole genome shotgun (WGS) entry which is preliminary data.</text>
</comment>
<feature type="transmembrane region" description="Helical" evidence="6">
    <location>
        <begin position="6"/>
        <end position="30"/>
    </location>
</feature>
<organism evidence="7 8">
    <name type="scientific">Myroides albus</name>
    <dbReference type="NCBI Taxonomy" id="2562892"/>
    <lineage>
        <taxon>Bacteria</taxon>
        <taxon>Pseudomonadati</taxon>
        <taxon>Bacteroidota</taxon>
        <taxon>Flavobacteriia</taxon>
        <taxon>Flavobacteriales</taxon>
        <taxon>Flavobacteriaceae</taxon>
        <taxon>Myroides</taxon>
    </lineage>
</organism>
<evidence type="ECO:0000313" key="8">
    <source>
        <dbReference type="Proteomes" id="UP000438760"/>
    </source>
</evidence>
<dbReference type="EMBL" id="WMJX01000030">
    <property type="protein sequence ID" value="MTG98794.1"/>
    <property type="molecule type" value="Genomic_DNA"/>
</dbReference>
<name>A0A6I3LLR2_9FLAO</name>
<keyword evidence="6" id="KW-1133">Transmembrane helix</keyword>
<keyword evidence="8" id="KW-1185">Reference proteome</keyword>
<proteinExistence type="predicted"/>
<dbReference type="PANTHER" id="PTHR24421">
    <property type="entry name" value="NITRATE/NITRITE SENSOR PROTEIN NARX-RELATED"/>
    <property type="match status" value="1"/>
</dbReference>
<dbReference type="InterPro" id="IPR036890">
    <property type="entry name" value="HATPase_C_sf"/>
</dbReference>
<comment type="catalytic activity">
    <reaction evidence="1">
        <text>ATP + protein L-histidine = ADP + protein N-phospho-L-histidine.</text>
        <dbReference type="EC" id="2.7.13.3"/>
    </reaction>
</comment>
<accession>A0A6I3LLR2</accession>
<dbReference type="OrthoDB" id="9778366at2"/>
<keyword evidence="6" id="KW-0472">Membrane</keyword>
<dbReference type="RefSeq" id="WP_155092813.1">
    <property type="nucleotide sequence ID" value="NZ_WMJX01000030.1"/>
</dbReference>
<dbReference type="InterPro" id="IPR050482">
    <property type="entry name" value="Sensor_HK_TwoCompSys"/>
</dbReference>
<evidence type="ECO:0000256" key="6">
    <source>
        <dbReference type="SAM" id="Phobius"/>
    </source>
</evidence>
<keyword evidence="7" id="KW-0067">ATP-binding</keyword>
<keyword evidence="5" id="KW-0902">Two-component regulatory system</keyword>
<dbReference type="SUPFAM" id="SSF55874">
    <property type="entry name" value="ATPase domain of HSP90 chaperone/DNA topoisomerase II/histidine kinase"/>
    <property type="match status" value="1"/>
</dbReference>
<dbReference type="GO" id="GO:0000160">
    <property type="term" value="P:phosphorelay signal transduction system"/>
    <property type="evidence" value="ECO:0007669"/>
    <property type="project" value="UniProtKB-KW"/>
</dbReference>
<evidence type="ECO:0000256" key="3">
    <source>
        <dbReference type="ARBA" id="ARBA00022679"/>
    </source>
</evidence>
<dbReference type="AlphaFoldDB" id="A0A6I3LLR2"/>
<dbReference type="Gene3D" id="3.30.565.10">
    <property type="entry name" value="Histidine kinase-like ATPase, C-terminal domain"/>
    <property type="match status" value="1"/>
</dbReference>
<keyword evidence="3" id="KW-0808">Transferase</keyword>
<dbReference type="GO" id="GO:0004673">
    <property type="term" value="F:protein histidine kinase activity"/>
    <property type="evidence" value="ECO:0007669"/>
    <property type="project" value="UniProtKB-EC"/>
</dbReference>
<evidence type="ECO:0000256" key="5">
    <source>
        <dbReference type="ARBA" id="ARBA00023012"/>
    </source>
</evidence>
<dbReference type="EC" id="2.7.13.3" evidence="2"/>
<dbReference type="PANTHER" id="PTHR24421:SF10">
    <property type="entry name" value="NITRATE_NITRITE SENSOR PROTEIN NARQ"/>
    <property type="match status" value="1"/>
</dbReference>
<sequence length="248" mass="28876">MENDLTLMFWLGTAMTLCLFSLVLVLIYIYQKGMIRQLEQQQNVRIQIEHHQMRALSQEIHDGICSDLAAVIKYMEHLDSKQDKNKEEYLITSLKEAVQSSYQNALNLCYNLYPSDIEEYRIVDIIKQYVGRIQKVGLIQIDFTTNKQTFVLSNTQKIELYRSLQEIIQNILKHSKATKVTIGAYWNINHLFLNIKDDGIAYDFMALSKEKKGIGLVNILTRTKHIKAMFTHKSKQGKNDISIKIDRL</sequence>